<name>A0A143PCF0_9STAP</name>
<accession>A0A143PCF0</accession>
<evidence type="ECO:0000313" key="4">
    <source>
        <dbReference type="Proteomes" id="UP000595942"/>
    </source>
</evidence>
<evidence type="ECO:0000313" key="2">
    <source>
        <dbReference type="EMBL" id="RZI03233.1"/>
    </source>
</evidence>
<dbReference type="OrthoDB" id="2404147at2"/>
<organism evidence="2 3">
    <name type="scientific">Staphylococcus condimenti</name>
    <dbReference type="NCBI Taxonomy" id="70255"/>
    <lineage>
        <taxon>Bacteria</taxon>
        <taxon>Bacillati</taxon>
        <taxon>Bacillota</taxon>
        <taxon>Bacilli</taxon>
        <taxon>Bacillales</taxon>
        <taxon>Staphylococcaceae</taxon>
        <taxon>Staphylococcus</taxon>
    </lineage>
</organism>
<sequence>MKQFSKQQIREKMDELEHWENYKPMNMASSMGRKAQINNLKATIREMVPIEVVKEWLEE</sequence>
<dbReference type="Proteomes" id="UP000293854">
    <property type="component" value="Unassembled WGS sequence"/>
</dbReference>
<dbReference type="AlphaFoldDB" id="A0A143PCF0"/>
<evidence type="ECO:0000313" key="3">
    <source>
        <dbReference type="Proteomes" id="UP000293854"/>
    </source>
</evidence>
<dbReference type="GeneID" id="93727689"/>
<keyword evidence="4" id="KW-1185">Reference proteome</keyword>
<reference evidence="2 3" key="1">
    <citation type="submission" date="2018-11" db="EMBL/GenBank/DDBJ databases">
        <title>Genomic profiling of Staphylococcus species from a Poultry farm system in KwaZulu-Natal, South Africa.</title>
        <authorList>
            <person name="Amoako D.G."/>
            <person name="Somboro A.M."/>
            <person name="Abia A.L.K."/>
            <person name="Bester L.A."/>
            <person name="Essack S.Y."/>
        </authorList>
    </citation>
    <scope>NUCLEOTIDE SEQUENCE [LARGE SCALE GENOMIC DNA]</scope>
    <source>
        <strain evidence="2 3">SA11</strain>
    </source>
</reference>
<evidence type="ECO:0000313" key="1">
    <source>
        <dbReference type="EMBL" id="QQS82441.1"/>
    </source>
</evidence>
<evidence type="ECO:0008006" key="5">
    <source>
        <dbReference type="Google" id="ProtNLM"/>
    </source>
</evidence>
<gene>
    <name evidence="2" type="ORF">EIG99_03980</name>
    <name evidence="1" type="ORF">I6J05_11125</name>
</gene>
<reference evidence="1 4" key="2">
    <citation type="submission" date="2021-01" db="EMBL/GenBank/DDBJ databases">
        <title>FDA dAtabase for Regulatory Grade micrObial Sequences (FDA-ARGOS): Supporting development and validation of Infectious Disease Dx tests.</title>
        <authorList>
            <person name="Sproer C."/>
            <person name="Gronow S."/>
            <person name="Severitt S."/>
            <person name="Schroder I."/>
            <person name="Tallon L."/>
            <person name="Sadzewicz L."/>
            <person name="Zhao X."/>
            <person name="Boylan J."/>
            <person name="Ott S."/>
            <person name="Bowen H."/>
            <person name="Vavikolanu K."/>
            <person name="Mehta A."/>
            <person name="Aluvathingal J."/>
            <person name="Nadendla S."/>
            <person name="Lowell S."/>
            <person name="Myers T."/>
            <person name="Yan Y."/>
            <person name="Sichtig H."/>
        </authorList>
    </citation>
    <scope>NUCLEOTIDE SEQUENCE [LARGE SCALE GENOMIC DNA]</scope>
    <source>
        <strain evidence="1 4">FDAARGOS_1148</strain>
    </source>
</reference>
<dbReference type="Proteomes" id="UP000595942">
    <property type="component" value="Chromosome"/>
</dbReference>
<dbReference type="RefSeq" id="WP_047132240.1">
    <property type="nucleotide sequence ID" value="NZ_CP015114.1"/>
</dbReference>
<dbReference type="KEGG" id="scv:A4G25_07400"/>
<dbReference type="EMBL" id="RQTE01000069">
    <property type="protein sequence ID" value="RZI03233.1"/>
    <property type="molecule type" value="Genomic_DNA"/>
</dbReference>
<proteinExistence type="predicted"/>
<dbReference type="EMBL" id="CP068073">
    <property type="protein sequence ID" value="QQS82441.1"/>
    <property type="molecule type" value="Genomic_DNA"/>
</dbReference>
<protein>
    <recommendedName>
        <fullName evidence="5">Phage protein</fullName>
    </recommendedName>
</protein>